<dbReference type="PANTHER" id="PTHR47102">
    <property type="entry name" value="PROTEIN BNI1"/>
    <property type="match status" value="1"/>
</dbReference>
<proteinExistence type="inferred from homology"/>
<dbReference type="InterPro" id="IPR010472">
    <property type="entry name" value="FH3_dom"/>
</dbReference>
<dbReference type="InterPro" id="IPR015425">
    <property type="entry name" value="FH2_Formin"/>
</dbReference>
<dbReference type="Pfam" id="PF06371">
    <property type="entry name" value="Drf_GBD"/>
    <property type="match status" value="1"/>
</dbReference>
<dbReference type="PROSITE" id="PS51232">
    <property type="entry name" value="GBD_FH3"/>
    <property type="match status" value="1"/>
</dbReference>
<dbReference type="GO" id="GO:0051016">
    <property type="term" value="P:barbed-end actin filament capping"/>
    <property type="evidence" value="ECO:0007669"/>
    <property type="project" value="TreeGrafter"/>
</dbReference>
<dbReference type="SMART" id="SM01139">
    <property type="entry name" value="Drf_FH3"/>
    <property type="match status" value="1"/>
</dbReference>
<dbReference type="InterPro" id="IPR014768">
    <property type="entry name" value="GBD/FH3_dom"/>
</dbReference>
<evidence type="ECO:0000256" key="7">
    <source>
        <dbReference type="SAM" id="Coils"/>
    </source>
</evidence>
<dbReference type="FunFam" id="1.25.10.10:FF:000898">
    <property type="entry name" value="Formin BNI1"/>
    <property type="match status" value="1"/>
</dbReference>
<dbReference type="PANTHER" id="PTHR47102:SF2">
    <property type="entry name" value="PROTEIN BNI1"/>
    <property type="match status" value="1"/>
</dbReference>
<evidence type="ECO:0000259" key="9">
    <source>
        <dbReference type="PROSITE" id="PS51231"/>
    </source>
</evidence>
<sequence>MRRRPNDSSSSHPNQLDSTINEELNNSRAYNSYKKGGQSGGPNNNNTNRISTSSFFSLKKNRNQSVNDSYSDTSSFDSSSILSGGTGNLSHNNKRHNSVVSTNKSNTNIIPTSQVTNSNHSRHASTYSISTVSNPYETKTSRSVHNNALSRKPTGSSMISKPSLSLANANETSNSGVNGFVLEKPESVYEIDRMFRDLMDKRDFKSLPPQAKQEMNNYSPDKKWMLIYQDALTEYKRQERVVHNKEENATPEFYTKLLLAKTITAQQLKNLWVSLRTEPIDWVRSFIYDCQGDAILSAYLIKIQDSINQSDINDINDDIFDKEFNTLKALKCMMNQKLGAERVRTDVNLYVNAVSGSLLSPRILTRKIAAESLTFMIAYYSHNNDNDNQNAYHKILRALDNISMKPFFEFESGNDAPQSTSSKKKLVRKPPAGESYKRFELWLKSVEKIIDGKGKYMNSLVGASEELKFAYTGNSNQGNLENHLLEYCLGTMLLINTIVEYGVDFRVRIHLRAQFFSAGLDRLFAKFHELNYENLNQQCAKFIDLANSDESYLKNKEQIDENLDFNDPVELVGSLWKNIKNSEAQGFFLSAIQHLYLNQSEKKDDADELLRSLKLLDGLIQNVTMVHTTNDDSAVGIAINKLFASLSTDDMYRKAIEESRNFKQIAEEATAERDELSRQLSMGADGLITNLSNEIKEQETVLYRTRRLNEELSQELEDLKRRHLVEKQEQELEMREMLIMLNDNALLESKRNGPKTTVSIQTSNEKLVKKLQKEIHRRKAEYKLDNRQFGTQVEPSSRLRALRDQMGDIENMARELEMTDFETYVDPSLNNVELKPDPIESKELTETSEDEFEDAESTAQSIIEAPEVDIPKGPPRPCREDDLEKLDSLRKKLSSLQSESNDIMKFNNSSMFSKQKYLAMERLRELQNNFKDFNIDFSVDDEESNSFSFEHVDPSIKAKIHEELEQVEKLKKSLEMKLSSLNIKPANSSKPENTMHRLEAKYMHGKKPIAEGAIKSTHAKDYRRHRNTTTEGMDPKFLKELSSTVNKAMPIDGFDDEKPTNNEEEPKTKQAVLPPPPPPPLPPSLDPSSSGSVPPPPPPPPLPSMLGASGNNAAAPPPPPPPPPPPAFLSSGSGSPAPPPPPPPPFPTGKAPKEIERSATASPVPGPFDNYPRPKKKLKQLHWEKFDNNTSNSFWQNAQTNTIANELMTKGIFDEIELIFAAKEIKKLATKKKEDIDKLTFLSRDVAQQFGINLHSFNNLSDEEIVAKILRCDKDIITNPAILEFFGKEDIVEVTNTMARNFEPYSTDYKMDQISKPDKDPNELQKPDRIYLELIYNLQHYWKSRIRALAVMSSFEKEYDELVFKLRSIDEAVENIKNSQHLKSVFEIILTVGNYMNDSTKQAQGFKLSSLQRLSFMKDDKNSMTFLHYVEKIVRTQYPQLLNFLDDLSKCLEISKFSIETIANDCKDYAQSIKNVQSSIDIGNLSDVSKFHPHDKILKSVLPVLPKAKRKGELLLDQSGYTLKEFDQLMRYFGEDPSDSFVRNSFISKFGNFVKDFKRAQTENIKREEELRIYENRKKLYETPRKRVENNEANDDSDSNVMDSLLEKLKAAGPKGEPSSARKRALMRKHLLEGSKKSPSKASVQLSPPPSPDSQDEHALLSPTGDAFSSQINVDPVETDAAVNDEEVIEEEKDVGSRARDLLKELRGVNENNSTDRMSAASKFRQERLRRKLSNIGIANDSEPTSIAENDEIGE</sequence>
<feature type="coiled-coil region" evidence="7">
    <location>
        <begin position="652"/>
        <end position="733"/>
    </location>
</feature>
<dbReference type="Pfam" id="PF06367">
    <property type="entry name" value="Drf_FH3"/>
    <property type="match status" value="1"/>
</dbReference>
<dbReference type="InParanoid" id="Q6BPE0"/>
<dbReference type="SUPFAM" id="SSF101447">
    <property type="entry name" value="Formin homology 2 domain (FH2 domain)"/>
    <property type="match status" value="1"/>
</dbReference>
<dbReference type="GO" id="GO:0031267">
    <property type="term" value="F:small GTPase binding"/>
    <property type="evidence" value="ECO:0007669"/>
    <property type="project" value="InterPro"/>
</dbReference>
<dbReference type="SMART" id="SM00498">
    <property type="entry name" value="FH2"/>
    <property type="match status" value="1"/>
</dbReference>
<feature type="region of interest" description="Disordered" evidence="8">
    <location>
        <begin position="832"/>
        <end position="852"/>
    </location>
</feature>
<dbReference type="InterPro" id="IPR016024">
    <property type="entry name" value="ARM-type_fold"/>
</dbReference>
<evidence type="ECO:0000256" key="3">
    <source>
        <dbReference type="ARBA" id="ARBA00022618"/>
    </source>
</evidence>
<evidence type="ECO:0000256" key="2">
    <source>
        <dbReference type="ARBA" id="ARBA00004431"/>
    </source>
</evidence>
<keyword evidence="13" id="KW-1185">Reference proteome</keyword>
<dbReference type="FunFam" id="1.20.58.2220:FF:000006">
    <property type="entry name" value="Cytokinesis protein sepA"/>
    <property type="match status" value="1"/>
</dbReference>
<feature type="region of interest" description="Disordered" evidence="8">
    <location>
        <begin position="1632"/>
        <end position="1671"/>
    </location>
</feature>
<dbReference type="GeneID" id="2901927"/>
<dbReference type="GO" id="GO:0051017">
    <property type="term" value="P:actin filament bundle assembly"/>
    <property type="evidence" value="ECO:0007669"/>
    <property type="project" value="TreeGrafter"/>
</dbReference>
<dbReference type="GO" id="GO:0003779">
    <property type="term" value="F:actin binding"/>
    <property type="evidence" value="ECO:0007669"/>
    <property type="project" value="InterPro"/>
</dbReference>
<dbReference type="GO" id="GO:0000131">
    <property type="term" value="C:incipient cellular bud site"/>
    <property type="evidence" value="ECO:0007669"/>
    <property type="project" value="UniProtKB-ARBA"/>
</dbReference>
<evidence type="ECO:0000256" key="4">
    <source>
        <dbReference type="ARBA" id="ARBA00023054"/>
    </source>
</evidence>
<feature type="compositionally biased region" description="Low complexity" evidence="8">
    <location>
        <begin position="98"/>
        <end position="108"/>
    </location>
</feature>
<feature type="compositionally biased region" description="Basic and acidic residues" evidence="8">
    <location>
        <begin position="834"/>
        <end position="845"/>
    </location>
</feature>
<protein>
    <submittedName>
        <fullName evidence="12">DEHA2E14366p</fullName>
    </submittedName>
</protein>
<dbReference type="VEuPathDB" id="FungiDB:DEHA2E14366g"/>
<feature type="compositionally biased region" description="Pro residues" evidence="8">
    <location>
        <begin position="1136"/>
        <end position="1147"/>
    </location>
</feature>
<dbReference type="InterPro" id="IPR042201">
    <property type="entry name" value="FH2_Formin_sf"/>
</dbReference>
<dbReference type="Gene3D" id="6.10.30.50">
    <property type="match status" value="1"/>
</dbReference>
<dbReference type="Gene3D" id="1.25.10.10">
    <property type="entry name" value="Leucine-rich Repeat Variant"/>
    <property type="match status" value="1"/>
</dbReference>
<dbReference type="GO" id="GO:0043332">
    <property type="term" value="C:mating projection tip"/>
    <property type="evidence" value="ECO:0007669"/>
    <property type="project" value="TreeGrafter"/>
</dbReference>
<comment type="subcellular location">
    <subcellularLocation>
        <location evidence="1">Bud neck</location>
    </subcellularLocation>
    <subcellularLocation>
        <location evidence="2">Cell septum</location>
    </subcellularLocation>
</comment>
<accession>Q6BPE0</accession>
<evidence type="ECO:0000256" key="5">
    <source>
        <dbReference type="ARBA" id="ARBA00023306"/>
    </source>
</evidence>
<feature type="compositionally biased region" description="Basic and acidic residues" evidence="8">
    <location>
        <begin position="1056"/>
        <end position="1068"/>
    </location>
</feature>
<feature type="region of interest" description="Disordered" evidence="8">
    <location>
        <begin position="1"/>
        <end position="51"/>
    </location>
</feature>
<evidence type="ECO:0000313" key="13">
    <source>
        <dbReference type="Proteomes" id="UP000000599"/>
    </source>
</evidence>
<dbReference type="Proteomes" id="UP000000599">
    <property type="component" value="Chromosome E"/>
</dbReference>
<dbReference type="SUPFAM" id="SSF48371">
    <property type="entry name" value="ARM repeat"/>
    <property type="match status" value="1"/>
</dbReference>
<evidence type="ECO:0000256" key="8">
    <source>
        <dbReference type="SAM" id="MobiDB-lite"/>
    </source>
</evidence>
<dbReference type="GO" id="GO:0001411">
    <property type="term" value="C:hyphal tip"/>
    <property type="evidence" value="ECO:0007669"/>
    <property type="project" value="UniProtKB-ARBA"/>
</dbReference>
<evidence type="ECO:0000256" key="1">
    <source>
        <dbReference type="ARBA" id="ARBA00004266"/>
    </source>
</evidence>
<feature type="compositionally biased region" description="Low complexity" evidence="8">
    <location>
        <begin position="41"/>
        <end position="51"/>
    </location>
</feature>
<feature type="compositionally biased region" description="Low complexity" evidence="8">
    <location>
        <begin position="1104"/>
        <end position="1114"/>
    </location>
</feature>
<dbReference type="eggNOG" id="KOG1922">
    <property type="taxonomic scope" value="Eukaryota"/>
</dbReference>
<feature type="compositionally biased region" description="Polar residues" evidence="8">
    <location>
        <begin position="109"/>
        <end position="162"/>
    </location>
</feature>
<dbReference type="InterPro" id="IPR051661">
    <property type="entry name" value="Actin_filament_regulator"/>
</dbReference>
<feature type="coiled-coil region" evidence="7">
    <location>
        <begin position="957"/>
        <end position="984"/>
    </location>
</feature>
<dbReference type="PROSITE" id="PS51231">
    <property type="entry name" value="DAD"/>
    <property type="match status" value="1"/>
</dbReference>
<evidence type="ECO:0000256" key="6">
    <source>
        <dbReference type="ARBA" id="ARBA00037935"/>
    </source>
</evidence>
<feature type="compositionally biased region" description="Pro residues" evidence="8">
    <location>
        <begin position="1115"/>
        <end position="1127"/>
    </location>
</feature>
<dbReference type="GO" id="GO:0030428">
    <property type="term" value="C:cell septum"/>
    <property type="evidence" value="ECO:0007669"/>
    <property type="project" value="UniProtKB-SubCell"/>
</dbReference>
<evidence type="ECO:0000313" key="12">
    <source>
        <dbReference type="EMBL" id="CAG88174.2"/>
    </source>
</evidence>
<comment type="similarity">
    <text evidence="6">Belongs to the formin homology family. BNI1 subfamily.</text>
</comment>
<dbReference type="GO" id="GO:0033554">
    <property type="term" value="P:cellular response to stress"/>
    <property type="evidence" value="ECO:0007669"/>
    <property type="project" value="UniProtKB-ARBA"/>
</dbReference>
<dbReference type="EMBL" id="CR382137">
    <property type="protein sequence ID" value="CAG88174.2"/>
    <property type="molecule type" value="Genomic_DNA"/>
</dbReference>
<dbReference type="GO" id="GO:0000142">
    <property type="term" value="C:cellular bud neck contractile ring"/>
    <property type="evidence" value="ECO:0007669"/>
    <property type="project" value="UniProtKB-ARBA"/>
</dbReference>
<dbReference type="FunCoup" id="Q6BPE0">
    <property type="interactions" value="543"/>
</dbReference>
<feature type="domain" description="FH2" evidence="11">
    <location>
        <begin position="1168"/>
        <end position="1583"/>
    </location>
</feature>
<dbReference type="HOGENOM" id="CLU_001313_1_0_1"/>
<dbReference type="OMA" id="NHYWKAR"/>
<feature type="domain" description="DAD" evidence="9">
    <location>
        <begin position="1595"/>
        <end position="1626"/>
    </location>
</feature>
<dbReference type="GO" id="GO:0030010">
    <property type="term" value="P:establishment of cell polarity"/>
    <property type="evidence" value="ECO:0007669"/>
    <property type="project" value="UniProtKB-ARBA"/>
</dbReference>
<feature type="region of interest" description="Disordered" evidence="8">
    <location>
        <begin position="85"/>
        <end position="162"/>
    </location>
</feature>
<dbReference type="InterPro" id="IPR014767">
    <property type="entry name" value="DAD_dom"/>
</dbReference>
<dbReference type="Gene3D" id="1.20.58.2220">
    <property type="entry name" value="Formin, FH2 domain"/>
    <property type="match status" value="1"/>
</dbReference>
<feature type="domain" description="GBD/FH3" evidence="10">
    <location>
        <begin position="183"/>
        <end position="631"/>
    </location>
</feature>
<dbReference type="GO" id="GO:0005934">
    <property type="term" value="C:cellular bud tip"/>
    <property type="evidence" value="ECO:0007669"/>
    <property type="project" value="UniProtKB-ARBA"/>
</dbReference>
<dbReference type="Gene3D" id="1.10.238.150">
    <property type="entry name" value="Formin, FH3 diaphanous domain"/>
    <property type="match status" value="1"/>
</dbReference>
<feature type="region of interest" description="Disordered" evidence="8">
    <location>
        <begin position="1736"/>
        <end position="1755"/>
    </location>
</feature>
<evidence type="ECO:0000259" key="10">
    <source>
        <dbReference type="PROSITE" id="PS51232"/>
    </source>
</evidence>
<reference evidence="12 13" key="1">
    <citation type="journal article" date="2004" name="Nature">
        <title>Genome evolution in yeasts.</title>
        <authorList>
            <consortium name="Genolevures"/>
            <person name="Dujon B."/>
            <person name="Sherman D."/>
            <person name="Fischer G."/>
            <person name="Durrens P."/>
            <person name="Casaregola S."/>
            <person name="Lafontaine I."/>
            <person name="de Montigny J."/>
            <person name="Marck C."/>
            <person name="Neuveglise C."/>
            <person name="Talla E."/>
            <person name="Goffard N."/>
            <person name="Frangeul L."/>
            <person name="Aigle M."/>
            <person name="Anthouard V."/>
            <person name="Babour A."/>
            <person name="Barbe V."/>
            <person name="Barnay S."/>
            <person name="Blanchin S."/>
            <person name="Beckerich J.M."/>
            <person name="Beyne E."/>
            <person name="Bleykasten C."/>
            <person name="Boisrame A."/>
            <person name="Boyer J."/>
            <person name="Cattolico L."/>
            <person name="Confanioleri F."/>
            <person name="de Daruvar A."/>
            <person name="Despons L."/>
            <person name="Fabre E."/>
            <person name="Fairhead C."/>
            <person name="Ferry-Dumazet H."/>
            <person name="Groppi A."/>
            <person name="Hantraye F."/>
            <person name="Hennequin C."/>
            <person name="Jauniaux N."/>
            <person name="Joyet P."/>
            <person name="Kachouri R."/>
            <person name="Kerrest A."/>
            <person name="Koszul R."/>
            <person name="Lemaire M."/>
            <person name="Lesur I."/>
            <person name="Ma L."/>
            <person name="Muller H."/>
            <person name="Nicaud J.M."/>
            <person name="Nikolski M."/>
            <person name="Oztas S."/>
            <person name="Ozier-Kalogeropoulos O."/>
            <person name="Pellenz S."/>
            <person name="Potier S."/>
            <person name="Richard G.F."/>
            <person name="Straub M.L."/>
            <person name="Suleau A."/>
            <person name="Swennene D."/>
            <person name="Tekaia F."/>
            <person name="Wesolowski-Louvel M."/>
            <person name="Westhof E."/>
            <person name="Wirth B."/>
            <person name="Zeniou-Meyer M."/>
            <person name="Zivanovic I."/>
            <person name="Bolotin-Fukuhara M."/>
            <person name="Thierry A."/>
            <person name="Bouchier C."/>
            <person name="Caudron B."/>
            <person name="Scarpelli C."/>
            <person name="Gaillardin C."/>
            <person name="Weissenbach J."/>
            <person name="Wincker P."/>
            <person name="Souciet J.L."/>
        </authorList>
    </citation>
    <scope>NUCLEOTIDE SEQUENCE [LARGE SCALE GENOMIC DNA]</scope>
    <source>
        <strain evidence="13">ATCC 36239 / CBS 767 / BCRC 21394 / JCM 1990 / NBRC 0083 / IGC 2968</strain>
    </source>
</reference>
<dbReference type="STRING" id="284592.Q6BPE0"/>
<dbReference type="InterPro" id="IPR011989">
    <property type="entry name" value="ARM-like"/>
</dbReference>
<dbReference type="OrthoDB" id="1104827at2759"/>
<dbReference type="RefSeq" id="XP_459930.2">
    <property type="nucleotide sequence ID" value="XM_459930.1"/>
</dbReference>
<dbReference type="GO" id="GO:0032991">
    <property type="term" value="C:protein-containing complex"/>
    <property type="evidence" value="ECO:0007669"/>
    <property type="project" value="UniProtKB-ARBA"/>
</dbReference>
<feature type="region of interest" description="Disordered" evidence="8">
    <location>
        <begin position="1044"/>
        <end position="1174"/>
    </location>
</feature>
<feature type="compositionally biased region" description="Pro residues" evidence="8">
    <location>
        <begin position="1093"/>
        <end position="1103"/>
    </location>
</feature>
<dbReference type="InterPro" id="IPR010473">
    <property type="entry name" value="GTPase-bd"/>
</dbReference>
<keyword evidence="3" id="KW-0132">Cell division</keyword>
<feature type="compositionally biased region" description="Polar residues" evidence="8">
    <location>
        <begin position="7"/>
        <end position="30"/>
    </location>
</feature>
<feature type="compositionally biased region" description="Pro residues" evidence="8">
    <location>
        <begin position="1073"/>
        <end position="1085"/>
    </location>
</feature>
<keyword evidence="4 7" id="KW-0175">Coiled coil</keyword>
<evidence type="ECO:0000259" key="11">
    <source>
        <dbReference type="PROSITE" id="PS51444"/>
    </source>
</evidence>
<name>Q6BPE0_DEBHA</name>
<dbReference type="GO" id="GO:0000920">
    <property type="term" value="P:septum digestion after cytokinesis"/>
    <property type="evidence" value="ECO:0007669"/>
    <property type="project" value="UniProtKB-ARBA"/>
</dbReference>
<keyword evidence="5" id="KW-0131">Cell cycle</keyword>
<dbReference type="GO" id="GO:1903475">
    <property type="term" value="P:mitotic actomyosin contractile ring assembly"/>
    <property type="evidence" value="ECO:0007669"/>
    <property type="project" value="TreeGrafter"/>
</dbReference>
<dbReference type="SMART" id="SM01140">
    <property type="entry name" value="Drf_GBD"/>
    <property type="match status" value="1"/>
</dbReference>
<organism evidence="12 13">
    <name type="scientific">Debaryomyces hansenii (strain ATCC 36239 / CBS 767 / BCRC 21394 / JCM 1990 / NBRC 0083 / IGC 2968)</name>
    <name type="common">Yeast</name>
    <name type="synonym">Torulaspora hansenii</name>
    <dbReference type="NCBI Taxonomy" id="284592"/>
    <lineage>
        <taxon>Eukaryota</taxon>
        <taxon>Fungi</taxon>
        <taxon>Dikarya</taxon>
        <taxon>Ascomycota</taxon>
        <taxon>Saccharomycotina</taxon>
        <taxon>Pichiomycetes</taxon>
        <taxon>Debaryomycetaceae</taxon>
        <taxon>Debaryomyces</taxon>
    </lineage>
</organism>
<dbReference type="FunFam" id="6.10.30.50:FF:000001">
    <property type="entry name" value="Cytokinesis sepA protein"/>
    <property type="match status" value="1"/>
</dbReference>
<dbReference type="PROSITE" id="PS51444">
    <property type="entry name" value="FH2"/>
    <property type="match status" value="1"/>
</dbReference>
<dbReference type="KEGG" id="dha:DEHA2E14366g"/>
<gene>
    <name evidence="12" type="ordered locus">DEHA2E14366g</name>
</gene>
<dbReference type="Pfam" id="PF02181">
    <property type="entry name" value="FH2"/>
    <property type="match status" value="1"/>
</dbReference>